<name>A0A7G9GB79_9FIRM</name>
<gene>
    <name evidence="1" type="ORF">H9Q79_14375</name>
</gene>
<dbReference type="Proteomes" id="UP000515860">
    <property type="component" value="Chromosome"/>
</dbReference>
<dbReference type="KEGG" id="whj:H9Q79_14375"/>
<sequence>MEQYKLFPFPARCMSYGTLWGILRGTARAVPPPCQVHELRDILDDTNVTDEHDSVTAILEG</sequence>
<dbReference type="AlphaFoldDB" id="A0A7G9GB79"/>
<evidence type="ECO:0000313" key="1">
    <source>
        <dbReference type="EMBL" id="QNM08061.1"/>
    </source>
</evidence>
<dbReference type="EMBL" id="CP060635">
    <property type="protein sequence ID" value="QNM08061.1"/>
    <property type="molecule type" value="Genomic_DNA"/>
</dbReference>
<keyword evidence="2" id="KW-1185">Reference proteome</keyword>
<reference evidence="1 2" key="1">
    <citation type="submission" date="2020-08" db="EMBL/GenBank/DDBJ databases">
        <authorList>
            <person name="Liu C."/>
            <person name="Sun Q."/>
        </authorList>
    </citation>
    <scope>NUCLEOTIDE SEQUENCE [LARGE SCALE GENOMIC DNA]</scope>
    <source>
        <strain evidence="1 2">NSJ-29</strain>
    </source>
</reference>
<proteinExistence type="predicted"/>
<evidence type="ECO:0000313" key="2">
    <source>
        <dbReference type="Proteomes" id="UP000515860"/>
    </source>
</evidence>
<organism evidence="1 2">
    <name type="scientific">Wansuia hejianensis</name>
    <dbReference type="NCBI Taxonomy" id="2763667"/>
    <lineage>
        <taxon>Bacteria</taxon>
        <taxon>Bacillati</taxon>
        <taxon>Bacillota</taxon>
        <taxon>Clostridia</taxon>
        <taxon>Lachnospirales</taxon>
        <taxon>Lachnospiraceae</taxon>
        <taxon>Wansuia</taxon>
    </lineage>
</organism>
<dbReference type="RefSeq" id="WP_249328589.1">
    <property type="nucleotide sequence ID" value="NZ_CP060635.1"/>
</dbReference>
<protein>
    <submittedName>
        <fullName evidence="1">Uncharacterized protein</fullName>
    </submittedName>
</protein>
<accession>A0A7G9GB79</accession>